<evidence type="ECO:0000313" key="2">
    <source>
        <dbReference type="EMBL" id="KAH1185756.1"/>
    </source>
</evidence>
<feature type="region of interest" description="Disordered" evidence="1">
    <location>
        <begin position="61"/>
        <end position="95"/>
    </location>
</feature>
<evidence type="ECO:0000313" key="3">
    <source>
        <dbReference type="Proteomes" id="UP000827986"/>
    </source>
</evidence>
<evidence type="ECO:0000256" key="1">
    <source>
        <dbReference type="SAM" id="MobiDB-lite"/>
    </source>
</evidence>
<proteinExistence type="predicted"/>
<comment type="caution">
    <text evidence="2">The sequence shown here is derived from an EMBL/GenBank/DDBJ whole genome shotgun (WGS) entry which is preliminary data.</text>
</comment>
<sequence length="140" mass="15533">MFNFFHLQFLLQRQTEPCQNITTREVSEPALFYSPLKSRPLPLHPPSSANPTTSITAFCQGGIPGSAQLQDSNKGGKDSVDTNSMDRENGGGPSSITASLWMQNLSDSVLKAHSWLFSCFYQMEVKEIPQESLFAVKFLT</sequence>
<feature type="compositionally biased region" description="Basic and acidic residues" evidence="1">
    <location>
        <begin position="74"/>
        <end position="89"/>
    </location>
</feature>
<gene>
    <name evidence="2" type="ORF">KIL84_018505</name>
</gene>
<organism evidence="2 3">
    <name type="scientific">Mauremys mutica</name>
    <name type="common">yellowpond turtle</name>
    <dbReference type="NCBI Taxonomy" id="74926"/>
    <lineage>
        <taxon>Eukaryota</taxon>
        <taxon>Metazoa</taxon>
        <taxon>Chordata</taxon>
        <taxon>Craniata</taxon>
        <taxon>Vertebrata</taxon>
        <taxon>Euteleostomi</taxon>
        <taxon>Archelosauria</taxon>
        <taxon>Testudinata</taxon>
        <taxon>Testudines</taxon>
        <taxon>Cryptodira</taxon>
        <taxon>Durocryptodira</taxon>
        <taxon>Testudinoidea</taxon>
        <taxon>Geoemydidae</taxon>
        <taxon>Geoemydinae</taxon>
        <taxon>Mauremys</taxon>
    </lineage>
</organism>
<reference evidence="2" key="1">
    <citation type="submission" date="2021-09" db="EMBL/GenBank/DDBJ databases">
        <title>The genome of Mauremys mutica provides insights into the evolution of semi-aquatic lifestyle.</title>
        <authorList>
            <person name="Gong S."/>
            <person name="Gao Y."/>
        </authorList>
    </citation>
    <scope>NUCLEOTIDE SEQUENCE</scope>
    <source>
        <strain evidence="2">MM-2020</strain>
        <tissue evidence="2">Muscle</tissue>
    </source>
</reference>
<accession>A0A9D3XT92</accession>
<keyword evidence="3" id="KW-1185">Reference proteome</keyword>
<dbReference type="EMBL" id="JAHDVG010000463">
    <property type="protein sequence ID" value="KAH1185756.1"/>
    <property type="molecule type" value="Genomic_DNA"/>
</dbReference>
<name>A0A9D3XT92_9SAUR</name>
<protein>
    <submittedName>
        <fullName evidence="2">Uncharacterized protein</fullName>
    </submittedName>
</protein>
<dbReference type="AlphaFoldDB" id="A0A9D3XT92"/>
<dbReference type="Proteomes" id="UP000827986">
    <property type="component" value="Unassembled WGS sequence"/>
</dbReference>